<name>A0AAE4MKI7_9EURY</name>
<evidence type="ECO:0000313" key="3">
    <source>
        <dbReference type="Proteomes" id="UP001271789"/>
    </source>
</evidence>
<comment type="caution">
    <text evidence="2">The sequence shown here is derived from an EMBL/GenBank/DDBJ whole genome shotgun (WGS) entry which is preliminary data.</text>
</comment>
<organism evidence="2 3">
    <name type="scientific">Methanolapillus africanus</name>
    <dbReference type="NCBI Taxonomy" id="3028297"/>
    <lineage>
        <taxon>Archaea</taxon>
        <taxon>Methanobacteriati</taxon>
        <taxon>Methanobacteriota</taxon>
        <taxon>Stenosarchaea group</taxon>
        <taxon>Methanomicrobia</taxon>
        <taxon>Methanosarcinales</taxon>
        <taxon>Methanosarcinaceae</taxon>
        <taxon>Methanolapillus</taxon>
    </lineage>
</organism>
<dbReference type="Proteomes" id="UP001271789">
    <property type="component" value="Unassembled WGS sequence"/>
</dbReference>
<proteinExistence type="predicted"/>
<dbReference type="Gene3D" id="3.90.1150.30">
    <property type="match status" value="1"/>
</dbReference>
<dbReference type="SUPFAM" id="SSF142906">
    <property type="entry name" value="YjbR-like"/>
    <property type="match status" value="1"/>
</dbReference>
<dbReference type="EMBL" id="JAWDKD010000018">
    <property type="protein sequence ID" value="MDV0447287.1"/>
    <property type="molecule type" value="Genomic_DNA"/>
</dbReference>
<keyword evidence="3" id="KW-1185">Reference proteome</keyword>
<evidence type="ECO:0000313" key="2">
    <source>
        <dbReference type="EMBL" id="MDV0447287.1"/>
    </source>
</evidence>
<dbReference type="RefSeq" id="WP_338099708.1">
    <property type="nucleotide sequence ID" value="NZ_JAWDKD010000018.1"/>
</dbReference>
<feature type="region of interest" description="Disordered" evidence="1">
    <location>
        <begin position="121"/>
        <end position="156"/>
    </location>
</feature>
<dbReference type="InterPro" id="IPR007351">
    <property type="entry name" value="YjbR"/>
</dbReference>
<dbReference type="AlphaFoldDB" id="A0AAE4MKI7"/>
<dbReference type="PANTHER" id="PTHR35145">
    <property type="entry name" value="CYTOPLASMIC PROTEIN-RELATED"/>
    <property type="match status" value="1"/>
</dbReference>
<dbReference type="InterPro" id="IPR058532">
    <property type="entry name" value="YjbR/MT2646/Rv2570-like"/>
</dbReference>
<reference evidence="2" key="1">
    <citation type="submission" date="2023-06" db="EMBL/GenBank/DDBJ databases">
        <title>Genome sequence of Methanosarcinaceae archaeon Ag5.</title>
        <authorList>
            <person name="Protasov E."/>
            <person name="Platt K."/>
            <person name="Poehlein A."/>
            <person name="Daniel R."/>
            <person name="Brune A."/>
        </authorList>
    </citation>
    <scope>NUCLEOTIDE SEQUENCE</scope>
    <source>
        <strain evidence="2">Ag5</strain>
    </source>
</reference>
<evidence type="ECO:0000256" key="1">
    <source>
        <dbReference type="SAM" id="MobiDB-lite"/>
    </source>
</evidence>
<dbReference type="PANTHER" id="PTHR35145:SF1">
    <property type="entry name" value="CYTOPLASMIC PROTEIN"/>
    <property type="match status" value="1"/>
</dbReference>
<sequence>MITREEIFVHVKEKYGVEPDYPWMRTPNYAILRHAGNRKWFAAIVDVSKDKLGLEGKTVVDAINLKCDPILIGILKGDAGILPAYHMNKEHWITVLLDSPIPPEKVCDLIDLSYNLTINEGKSKKPKEVKPQESKSIKPKSTESKKSEKLKLKLKE</sequence>
<gene>
    <name evidence="2" type="ORF">MsAg5_11690</name>
</gene>
<accession>A0AAE4MKI7</accession>
<dbReference type="Pfam" id="PF04237">
    <property type="entry name" value="YjbR"/>
    <property type="match status" value="1"/>
</dbReference>
<protein>
    <recommendedName>
        <fullName evidence="4">MmcQ/YjbR family DNA-binding protein</fullName>
    </recommendedName>
</protein>
<evidence type="ECO:0008006" key="4">
    <source>
        <dbReference type="Google" id="ProtNLM"/>
    </source>
</evidence>
<dbReference type="InterPro" id="IPR038056">
    <property type="entry name" value="YjbR-like_sf"/>
</dbReference>